<dbReference type="Proteomes" id="UP000622552">
    <property type="component" value="Unassembled WGS sequence"/>
</dbReference>
<proteinExistence type="predicted"/>
<comment type="caution">
    <text evidence="1">The sequence shown here is derived from an EMBL/GenBank/DDBJ whole genome shotgun (WGS) entry which is preliminary data.</text>
</comment>
<gene>
    <name evidence="1" type="ORF">IW245_000808</name>
</gene>
<sequence>MARRTNYSKSHLGNVETGVKRAYPDVILAYERELGECVDRHGILTGLAASVIAPIAASELLRHGFAAALDGREQEGDWRERVEGYGYDYMTLGAGELQNRLAGDLVVLQQNLESPELWAIAARVMTVYGKTTKGSTEAISWYRLAGQVADRSGHTNASVWVRGRASLALAYEGAALPIASTLARHALELSDQPSLGRLNALLGLAHVQGLRGEKRASLATLDEARRTFDIVGSSEQISDFAIPEWRMATISSLLLSRLGEEQRAIEAQEKADRTRPATLPRFATHIELHRGLMMNRAGDPAGGIAYARQALDRLPPEKHSQSLRLMLAEIEQTAS</sequence>
<accession>A0A8J7KG65</accession>
<evidence type="ECO:0000313" key="2">
    <source>
        <dbReference type="Proteomes" id="UP000622552"/>
    </source>
</evidence>
<reference evidence="1" key="1">
    <citation type="submission" date="2020-11" db="EMBL/GenBank/DDBJ databases">
        <title>Sequencing the genomes of 1000 actinobacteria strains.</title>
        <authorList>
            <person name="Klenk H.-P."/>
        </authorList>
    </citation>
    <scope>NUCLEOTIDE SEQUENCE</scope>
    <source>
        <strain evidence="1">DSM 45356</strain>
    </source>
</reference>
<evidence type="ECO:0000313" key="1">
    <source>
        <dbReference type="EMBL" id="MBG6134614.1"/>
    </source>
</evidence>
<protein>
    <submittedName>
        <fullName evidence="1">Tetratricopeptide (TPR) repeat protein</fullName>
    </submittedName>
</protein>
<dbReference type="EMBL" id="JADOUF010000001">
    <property type="protein sequence ID" value="MBG6134614.1"/>
    <property type="molecule type" value="Genomic_DNA"/>
</dbReference>
<name>A0A8J7KG65_9ACTN</name>
<organism evidence="1 2">
    <name type="scientific">Longispora fulva</name>
    <dbReference type="NCBI Taxonomy" id="619741"/>
    <lineage>
        <taxon>Bacteria</taxon>
        <taxon>Bacillati</taxon>
        <taxon>Actinomycetota</taxon>
        <taxon>Actinomycetes</taxon>
        <taxon>Micromonosporales</taxon>
        <taxon>Micromonosporaceae</taxon>
        <taxon>Longispora</taxon>
    </lineage>
</organism>
<keyword evidence="2" id="KW-1185">Reference proteome</keyword>
<dbReference type="AlphaFoldDB" id="A0A8J7KG65"/>